<keyword evidence="7" id="KW-0812">Transmembrane</keyword>
<accession>A0A1B8GIJ3</accession>
<dbReference type="PANTHER" id="PTHR24304">
    <property type="entry name" value="CYTOCHROME P450 FAMILY 7"/>
    <property type="match status" value="1"/>
</dbReference>
<evidence type="ECO:0000313" key="8">
    <source>
        <dbReference type="EMBL" id="OBT95616.1"/>
    </source>
</evidence>
<dbReference type="GO" id="GO:0005506">
    <property type="term" value="F:iron ion binding"/>
    <property type="evidence" value="ECO:0007669"/>
    <property type="project" value="InterPro"/>
</dbReference>
<keyword evidence="7" id="KW-0472">Membrane</keyword>
<protein>
    <recommendedName>
        <fullName evidence="10">Cholesterol 7-alpha-monooxygenase</fullName>
    </recommendedName>
</protein>
<dbReference type="GeneID" id="28839282"/>
<gene>
    <name evidence="8" type="ORF">VE01_05896</name>
</gene>
<evidence type="ECO:0000256" key="7">
    <source>
        <dbReference type="SAM" id="Phobius"/>
    </source>
</evidence>
<dbReference type="GO" id="GO:0020037">
    <property type="term" value="F:heme binding"/>
    <property type="evidence" value="ECO:0007669"/>
    <property type="project" value="InterPro"/>
</dbReference>
<dbReference type="InterPro" id="IPR050529">
    <property type="entry name" value="CYP450_sterol_14alpha_dmase"/>
</dbReference>
<dbReference type="GO" id="GO:0008395">
    <property type="term" value="F:steroid hydroxylase activity"/>
    <property type="evidence" value="ECO:0007669"/>
    <property type="project" value="TreeGrafter"/>
</dbReference>
<keyword evidence="7" id="KW-1133">Transmembrane helix</keyword>
<reference evidence="8 9" key="1">
    <citation type="submission" date="2016-03" db="EMBL/GenBank/DDBJ databases">
        <title>Comparative genomics of Pseudogymnoascus destructans, the fungus causing white-nose syndrome of bats.</title>
        <authorList>
            <person name="Palmer J.M."/>
            <person name="Drees K.P."/>
            <person name="Foster J.T."/>
            <person name="Lindner D.L."/>
        </authorList>
    </citation>
    <scope>NUCLEOTIDE SEQUENCE [LARGE SCALE GENOMIC DNA]</scope>
    <source>
        <strain evidence="8 9">UAMH 10579</strain>
    </source>
</reference>
<proteinExistence type="inferred from homology"/>
<dbReference type="InterPro" id="IPR036396">
    <property type="entry name" value="Cyt_P450_sf"/>
</dbReference>
<dbReference type="EMBL" id="KV460234">
    <property type="protein sequence ID" value="OBT95616.1"/>
    <property type="molecule type" value="Genomic_DNA"/>
</dbReference>
<dbReference type="Pfam" id="PF00067">
    <property type="entry name" value="p450"/>
    <property type="match status" value="2"/>
</dbReference>
<dbReference type="PANTHER" id="PTHR24304:SF2">
    <property type="entry name" value="24-HYDROXYCHOLESTEROL 7-ALPHA-HYDROXYLASE"/>
    <property type="match status" value="1"/>
</dbReference>
<dbReference type="CDD" id="cd11040">
    <property type="entry name" value="CYP7_CYP8-like"/>
    <property type="match status" value="1"/>
</dbReference>
<feature type="transmembrane region" description="Helical" evidence="7">
    <location>
        <begin position="21"/>
        <end position="44"/>
    </location>
</feature>
<evidence type="ECO:0000256" key="3">
    <source>
        <dbReference type="ARBA" id="ARBA00022617"/>
    </source>
</evidence>
<dbReference type="RefSeq" id="XP_018129349.1">
    <property type="nucleotide sequence ID" value="XM_018275354.2"/>
</dbReference>
<reference evidence="9" key="2">
    <citation type="journal article" date="2018" name="Nat. Commun.">
        <title>Extreme sensitivity to ultraviolet light in the fungal pathogen causing white-nose syndrome of bats.</title>
        <authorList>
            <person name="Palmer J.M."/>
            <person name="Drees K.P."/>
            <person name="Foster J.T."/>
            <person name="Lindner D.L."/>
        </authorList>
    </citation>
    <scope>NUCLEOTIDE SEQUENCE [LARGE SCALE GENOMIC DNA]</scope>
    <source>
        <strain evidence="9">UAMH 10579</strain>
    </source>
</reference>
<dbReference type="InterPro" id="IPR002403">
    <property type="entry name" value="Cyt_P450_E_grp-IV"/>
</dbReference>
<evidence type="ECO:0000256" key="4">
    <source>
        <dbReference type="ARBA" id="ARBA00022723"/>
    </source>
</evidence>
<keyword evidence="5 6" id="KW-0408">Iron</keyword>
<dbReference type="SUPFAM" id="SSF48264">
    <property type="entry name" value="Cytochrome P450"/>
    <property type="match status" value="1"/>
</dbReference>
<evidence type="ECO:0000313" key="9">
    <source>
        <dbReference type="Proteomes" id="UP000091956"/>
    </source>
</evidence>
<feature type="binding site" description="axial binding residue" evidence="6">
    <location>
        <position position="521"/>
    </location>
    <ligand>
        <name>heme</name>
        <dbReference type="ChEBI" id="CHEBI:30413"/>
    </ligand>
    <ligandPart>
        <name>Fe</name>
        <dbReference type="ChEBI" id="CHEBI:18248"/>
    </ligandPart>
</feature>
<organism evidence="8 9">
    <name type="scientific">Pseudogymnoascus verrucosus</name>
    <dbReference type="NCBI Taxonomy" id="342668"/>
    <lineage>
        <taxon>Eukaryota</taxon>
        <taxon>Fungi</taxon>
        <taxon>Dikarya</taxon>
        <taxon>Ascomycota</taxon>
        <taxon>Pezizomycotina</taxon>
        <taxon>Leotiomycetes</taxon>
        <taxon>Thelebolales</taxon>
        <taxon>Thelebolaceae</taxon>
        <taxon>Pseudogymnoascus</taxon>
    </lineage>
</organism>
<dbReference type="Gene3D" id="1.10.630.10">
    <property type="entry name" value="Cytochrome P450"/>
    <property type="match status" value="1"/>
</dbReference>
<dbReference type="STRING" id="342668.A0A1B8GIJ3"/>
<dbReference type="InterPro" id="IPR001128">
    <property type="entry name" value="Cyt_P450"/>
</dbReference>
<dbReference type="GO" id="GO:0016705">
    <property type="term" value="F:oxidoreductase activity, acting on paired donors, with incorporation or reduction of molecular oxygen"/>
    <property type="evidence" value="ECO:0007669"/>
    <property type="project" value="InterPro"/>
</dbReference>
<dbReference type="OrthoDB" id="1470350at2759"/>
<dbReference type="Proteomes" id="UP000091956">
    <property type="component" value="Unassembled WGS sequence"/>
</dbReference>
<name>A0A1B8GIJ3_9PEZI</name>
<evidence type="ECO:0000256" key="1">
    <source>
        <dbReference type="ARBA" id="ARBA00001971"/>
    </source>
</evidence>
<evidence type="ECO:0000256" key="6">
    <source>
        <dbReference type="PIRSR" id="PIRSR602403-1"/>
    </source>
</evidence>
<keyword evidence="4 6" id="KW-0479">Metal-binding</keyword>
<comment type="cofactor">
    <cofactor evidence="1 6">
        <name>heme</name>
        <dbReference type="ChEBI" id="CHEBI:30413"/>
    </cofactor>
</comment>
<evidence type="ECO:0000256" key="2">
    <source>
        <dbReference type="ARBA" id="ARBA00010617"/>
    </source>
</evidence>
<comment type="similarity">
    <text evidence="2">Belongs to the cytochrome P450 family.</text>
</comment>
<evidence type="ECO:0008006" key="10">
    <source>
        <dbReference type="Google" id="ProtNLM"/>
    </source>
</evidence>
<keyword evidence="3 6" id="KW-0349">Heme</keyword>
<keyword evidence="9" id="KW-1185">Reference proteome</keyword>
<dbReference type="AlphaFoldDB" id="A0A1B8GIJ3"/>
<dbReference type="PRINTS" id="PR00465">
    <property type="entry name" value="EP450IV"/>
</dbReference>
<sequence>MAMFDDLVAEGYSLAQRDWRLTIVVASLLPFALTYLITSLRAFLAANNKSDSRSAPIAPYAVPFVGNLISFLYDNERAVRNALSRHARDVPVRFRLANRKLTLISGTANVLAMFRGSRYLDSTEIIIITVDNAFGGAGAGRESYALDDTGSRKEPLPGSRPLNMSDRIWYLQHKTVHTNLVGPPLVEIAERFVQYMGEELDRAIPESETDWVDVPDFYGLIQSTMFAASTNAIYGPHLIGLNPDINKDFWEYDHHIPTLFKLVPRLFAPKAYAVRDRLLASIKKWQAHARANLDFNDPKLEGVVWEEFYGSKMMRDRAVDYTGVKGMTDDVRPTFDIGLLWAANANIVPTVGWCLIDILTRPALAATARAEIAALSPGGGIDMQALLASPLLQSIYAEELRLRNAIFIQRTPIVDTFKIGPWKFPKGDLIIASSWQEARNRETWNQHGRDGEKHDVEEFWAERFLVYKDHPLSGPRLIDPAKLKGGEEAEKAEGGEAVPPKFAPEKVAGQFIPYGGGENICPGRFYAKQEAMAGMALFLSKFEIELQLEPGRVLEPNKKQFGFGVMGPKGEIKARMRRRKAE</sequence>
<evidence type="ECO:0000256" key="5">
    <source>
        <dbReference type="ARBA" id="ARBA00023004"/>
    </source>
</evidence>